<dbReference type="GO" id="GO:0016709">
    <property type="term" value="F:oxidoreductase activity, acting on paired donors, with incorporation or reduction of molecular oxygen, NAD(P)H as one donor, and incorporation of one atom of oxygen"/>
    <property type="evidence" value="ECO:0007669"/>
    <property type="project" value="UniProtKB-ARBA"/>
</dbReference>
<name>A0A0B6EX43_9CORY</name>
<gene>
    <name evidence="5" type="ORF">CSING_09350</name>
</gene>
<dbReference type="PANTHER" id="PTHR43004">
    <property type="entry name" value="TRK SYSTEM POTASSIUM UPTAKE PROTEIN"/>
    <property type="match status" value="1"/>
</dbReference>
<dbReference type="STRING" id="161899.CSING_09350"/>
<dbReference type="AlphaFoldDB" id="A0A0B6EX43"/>
<dbReference type="EMBL" id="CP010827">
    <property type="protein sequence ID" value="AJI79388.1"/>
    <property type="molecule type" value="Genomic_DNA"/>
</dbReference>
<dbReference type="KEGG" id="csx:CSING_09350"/>
<dbReference type="Pfam" id="PF01494">
    <property type="entry name" value="FAD_binding_3"/>
    <property type="match status" value="1"/>
</dbReference>
<dbReference type="PANTHER" id="PTHR43004:SF19">
    <property type="entry name" value="BINDING MONOOXYGENASE, PUTATIVE (JCVI)-RELATED"/>
    <property type="match status" value="1"/>
</dbReference>
<feature type="domain" description="FAD-binding" evidence="4">
    <location>
        <begin position="16"/>
        <end position="360"/>
    </location>
</feature>
<evidence type="ECO:0000256" key="2">
    <source>
        <dbReference type="ARBA" id="ARBA00022630"/>
    </source>
</evidence>
<dbReference type="InterPro" id="IPR050641">
    <property type="entry name" value="RIFMO-like"/>
</dbReference>
<dbReference type="SUPFAM" id="SSF51905">
    <property type="entry name" value="FAD/NAD(P)-binding domain"/>
    <property type="match status" value="1"/>
</dbReference>
<dbReference type="InterPro" id="IPR002938">
    <property type="entry name" value="FAD-bd"/>
</dbReference>
<evidence type="ECO:0000256" key="3">
    <source>
        <dbReference type="ARBA" id="ARBA00022827"/>
    </source>
</evidence>
<dbReference type="RefSeq" id="WP_052471407.1">
    <property type="nucleotide sequence ID" value="NZ_CP010827.1"/>
</dbReference>
<dbReference type="Gene3D" id="3.50.50.60">
    <property type="entry name" value="FAD/NAD(P)-binding domain"/>
    <property type="match status" value="1"/>
</dbReference>
<accession>A0A0B6EX43</accession>
<dbReference type="Proteomes" id="UP000031890">
    <property type="component" value="Chromosome"/>
</dbReference>
<organism evidence="5 6">
    <name type="scientific">Corynebacterium singulare</name>
    <dbReference type="NCBI Taxonomy" id="161899"/>
    <lineage>
        <taxon>Bacteria</taxon>
        <taxon>Bacillati</taxon>
        <taxon>Actinomycetota</taxon>
        <taxon>Actinomycetes</taxon>
        <taxon>Mycobacteriales</taxon>
        <taxon>Corynebacteriaceae</taxon>
        <taxon>Corynebacterium</taxon>
    </lineage>
</organism>
<dbReference type="PRINTS" id="PR00420">
    <property type="entry name" value="RNGMNOXGNASE"/>
</dbReference>
<keyword evidence="3" id="KW-0274">FAD</keyword>
<sequence>MENASAGTPDQSDEIVDVAIVGGGPVGMLMAAELTLQGLTVVLFEPRTEVDRRPRAGTVHARSLSHLARRGYVTSVAPEEIERRSGTVRRAEFQFAGSAGLTLSAPAQEPSPLAGIPQAQLEATFEQRALSQGADIRRGTVVRSVTVDDGHDGVLVQFTDADGRPALHSGRVRARYCIGADGGRSLVARTGNFPAVETPATMNAISALAYSDDGSVPPGWNQTDTGWTMHNPGFGRQGRVIGMDFDGPSRDRSVPEATEYVDLVERILGGPANLSGITHLTRFSDFARYRLSMRDGRLLVVGDAAHIHYPLGGQGLNTGMQDAFTLGWRLAAVIKGVQPESCLSEWSRMRSHAAAVVISNTVLQSRMMHPQQGTALRDSIHMLLTVPGIHDAFADMISGQFQPGFATDLAITEQRTGEELSLARLLIPGRAVELRVDDDAPRVGTHDPERLVVTGTIRPTPPWRSAYITPDGYFAETTP</sequence>
<evidence type="ECO:0000313" key="6">
    <source>
        <dbReference type="Proteomes" id="UP000031890"/>
    </source>
</evidence>
<evidence type="ECO:0000256" key="1">
    <source>
        <dbReference type="ARBA" id="ARBA00001974"/>
    </source>
</evidence>
<dbReference type="Gene3D" id="3.30.70.2450">
    <property type="match status" value="1"/>
</dbReference>
<dbReference type="InterPro" id="IPR036188">
    <property type="entry name" value="FAD/NAD-bd_sf"/>
</dbReference>
<evidence type="ECO:0000259" key="4">
    <source>
        <dbReference type="Pfam" id="PF01494"/>
    </source>
</evidence>
<evidence type="ECO:0000313" key="5">
    <source>
        <dbReference type="EMBL" id="AJI79388.1"/>
    </source>
</evidence>
<dbReference type="HOGENOM" id="CLU_009665_20_1_11"/>
<protein>
    <submittedName>
        <fullName evidence="5">2-polyprenyl-6-methoxyphenol hydroxylase-like oxidoreductase</fullName>
    </submittedName>
</protein>
<reference evidence="5 6" key="1">
    <citation type="journal article" date="2015" name="Genome Announc.">
        <title>Complete Genome Sequence and Annotation of Corynebacterium singulare DSM 44357, Isolated from a Human Semen Specimen.</title>
        <authorList>
            <person name="Merten M."/>
            <person name="Brinkrolf K."/>
            <person name="Albersmeier A."/>
            <person name="Kutter Y."/>
            <person name="Ruckert C."/>
            <person name="Tauch A."/>
        </authorList>
    </citation>
    <scope>NUCLEOTIDE SEQUENCE [LARGE SCALE GENOMIC DNA]</scope>
    <source>
        <strain evidence="5">IBS B52218</strain>
    </source>
</reference>
<dbReference type="OrthoDB" id="8670884at2"/>
<proteinExistence type="predicted"/>
<dbReference type="GO" id="GO:0071949">
    <property type="term" value="F:FAD binding"/>
    <property type="evidence" value="ECO:0007669"/>
    <property type="project" value="InterPro"/>
</dbReference>
<keyword evidence="2" id="KW-0285">Flavoprotein</keyword>
<comment type="cofactor">
    <cofactor evidence="1">
        <name>FAD</name>
        <dbReference type="ChEBI" id="CHEBI:57692"/>
    </cofactor>
</comment>